<reference evidence="1" key="1">
    <citation type="submission" date="2020-07" db="EMBL/GenBank/DDBJ databases">
        <title>Huge and variable diversity of episymbiotic CPR bacteria and DPANN archaea in groundwater ecosystems.</title>
        <authorList>
            <person name="He C.Y."/>
            <person name="Keren R."/>
            <person name="Whittaker M."/>
            <person name="Farag I.F."/>
            <person name="Doudna J."/>
            <person name="Cate J.H.D."/>
            <person name="Banfield J.F."/>
        </authorList>
    </citation>
    <scope>NUCLEOTIDE SEQUENCE</scope>
    <source>
        <strain evidence="1">NC_groundwater_763_Ag_S-0.2um_68_21</strain>
    </source>
</reference>
<protein>
    <submittedName>
        <fullName evidence="1">Uncharacterized protein</fullName>
    </submittedName>
</protein>
<proteinExistence type="predicted"/>
<evidence type="ECO:0000313" key="1">
    <source>
        <dbReference type="EMBL" id="MBI3127590.1"/>
    </source>
</evidence>
<organism evidence="1 2">
    <name type="scientific">Tectimicrobiota bacterium</name>
    <dbReference type="NCBI Taxonomy" id="2528274"/>
    <lineage>
        <taxon>Bacteria</taxon>
        <taxon>Pseudomonadati</taxon>
        <taxon>Nitrospinota/Tectimicrobiota group</taxon>
        <taxon>Candidatus Tectimicrobiota</taxon>
    </lineage>
</organism>
<dbReference type="Proteomes" id="UP000782312">
    <property type="component" value="Unassembled WGS sequence"/>
</dbReference>
<dbReference type="EMBL" id="JACPUR010000018">
    <property type="protein sequence ID" value="MBI3127590.1"/>
    <property type="molecule type" value="Genomic_DNA"/>
</dbReference>
<gene>
    <name evidence="1" type="ORF">HYZ11_08310</name>
</gene>
<sequence length="92" mass="9712">MVDPVVDAVTGFFAGRVPRKKLDKTLAGPCNGLGSVLALLKLAEWAALQSGDQKLLNLCLFKACQSEISEGEADVVLAMFREVESVACLSAS</sequence>
<evidence type="ECO:0000313" key="2">
    <source>
        <dbReference type="Proteomes" id="UP000782312"/>
    </source>
</evidence>
<name>A0A932HXN1_UNCTE</name>
<dbReference type="AlphaFoldDB" id="A0A932HXN1"/>
<comment type="caution">
    <text evidence="1">The sequence shown here is derived from an EMBL/GenBank/DDBJ whole genome shotgun (WGS) entry which is preliminary data.</text>
</comment>
<accession>A0A932HXN1</accession>